<dbReference type="OrthoDB" id="1820466at2"/>
<dbReference type="SUPFAM" id="SSF49265">
    <property type="entry name" value="Fibronectin type III"/>
    <property type="match status" value="1"/>
</dbReference>
<dbReference type="AlphaFoldDB" id="E9SGB3"/>
<evidence type="ECO:0000259" key="2">
    <source>
        <dbReference type="PROSITE" id="PS50853"/>
    </source>
</evidence>
<dbReference type="EMBL" id="ADKM02000123">
    <property type="protein sequence ID" value="EGC01693.1"/>
    <property type="molecule type" value="Genomic_DNA"/>
</dbReference>
<dbReference type="InterPro" id="IPR003961">
    <property type="entry name" value="FN3_dom"/>
</dbReference>
<evidence type="ECO:0000313" key="3">
    <source>
        <dbReference type="EMBL" id="EGC01693.1"/>
    </source>
</evidence>
<dbReference type="eggNOG" id="COG4124">
    <property type="taxonomic scope" value="Bacteria"/>
</dbReference>
<dbReference type="InterPro" id="IPR036116">
    <property type="entry name" value="FN3_sf"/>
</dbReference>
<gene>
    <name evidence="3" type="ORF">CUS_6332</name>
</gene>
<reference evidence="3 4" key="1">
    <citation type="submission" date="2011-02" db="EMBL/GenBank/DDBJ databases">
        <authorList>
            <person name="Nelson K.E."/>
            <person name="Sutton G."/>
            <person name="Torralba M."/>
            <person name="Durkin S."/>
            <person name="Harkins D."/>
            <person name="Montgomery R."/>
            <person name="Ziemer C."/>
            <person name="Klaassens E."/>
            <person name="Ocuiv P."/>
            <person name="Morrison M."/>
        </authorList>
    </citation>
    <scope>NUCLEOTIDE SEQUENCE [LARGE SCALE GENOMIC DNA]</scope>
    <source>
        <strain evidence="3 4">8</strain>
    </source>
</reference>
<dbReference type="PROSITE" id="PS50853">
    <property type="entry name" value="FN3"/>
    <property type="match status" value="1"/>
</dbReference>
<feature type="signal peptide" evidence="1">
    <location>
        <begin position="1"/>
        <end position="27"/>
    </location>
</feature>
<dbReference type="CDD" id="cd00063">
    <property type="entry name" value="FN3"/>
    <property type="match status" value="1"/>
</dbReference>
<evidence type="ECO:0000313" key="4">
    <source>
        <dbReference type="Proteomes" id="UP000004259"/>
    </source>
</evidence>
<accession>E9SGB3</accession>
<keyword evidence="1" id="KW-0732">Signal</keyword>
<name>E9SGB3_RUMAL</name>
<evidence type="ECO:0000256" key="1">
    <source>
        <dbReference type="SAM" id="SignalP"/>
    </source>
</evidence>
<dbReference type="InterPro" id="IPR013783">
    <property type="entry name" value="Ig-like_fold"/>
</dbReference>
<protein>
    <recommendedName>
        <fullName evidence="2">Fibronectin type-III domain-containing protein</fullName>
    </recommendedName>
</protein>
<dbReference type="Gene3D" id="2.60.40.2700">
    <property type="match status" value="1"/>
</dbReference>
<dbReference type="Gene3D" id="2.60.40.10">
    <property type="entry name" value="Immunoglobulins"/>
    <property type="match status" value="1"/>
</dbReference>
<feature type="domain" description="Fibronectin type-III" evidence="2">
    <location>
        <begin position="301"/>
        <end position="390"/>
    </location>
</feature>
<sequence length="390" mass="42266">MKMTKAASKCAAVLCAVAVMMPAAAMAVPATTAVNGGAIVASAQGEGYSWMTGDQYVAVGEKFTFEVNLGTTYLGSYSASDFTYQWYYSDDQVGGTNRYDALNWTAISGATNYTYSDTMTRAMNMRHFRVAVTNTKTGEVHDDWFGVRTVSCMAVQTKLGTAAIEEYDGTKYLVVPVYMNGFMNNKVSALTFSLKTDKSLFNSAEFDSAIGGSALGNYKDDGEFRYSMYTVMTPMTIGSDYKVGDFVLEIKDGAEVKGTTLALDTETTSVTGSDIFGEFVYGTTPVSTTVAVSSTASALTYPTNIQVQYSEEYHQVRFTWDAVPGADKYGIAVYLAGKWRIQTSNITTTSYTTPKNLTPNMTYKVAIAARVNGTWDTVNAIKNAVTITVK</sequence>
<dbReference type="Proteomes" id="UP000004259">
    <property type="component" value="Unassembled WGS sequence"/>
</dbReference>
<organism evidence="3 4">
    <name type="scientific">Ruminococcus albus 8</name>
    <dbReference type="NCBI Taxonomy" id="246199"/>
    <lineage>
        <taxon>Bacteria</taxon>
        <taxon>Bacillati</taxon>
        <taxon>Bacillota</taxon>
        <taxon>Clostridia</taxon>
        <taxon>Eubacteriales</taxon>
        <taxon>Oscillospiraceae</taxon>
        <taxon>Ruminococcus</taxon>
    </lineage>
</organism>
<comment type="caution">
    <text evidence="3">The sequence shown here is derived from an EMBL/GenBank/DDBJ whole genome shotgun (WGS) entry which is preliminary data.</text>
</comment>
<keyword evidence="4" id="KW-1185">Reference proteome</keyword>
<proteinExistence type="predicted"/>
<feature type="chain" id="PRO_5003245776" description="Fibronectin type-III domain-containing protein" evidence="1">
    <location>
        <begin position="28"/>
        <end position="390"/>
    </location>
</feature>